<proteinExistence type="predicted"/>
<evidence type="ECO:0000313" key="2">
    <source>
        <dbReference type="Ensembl" id="ENSACOP00000025157.1"/>
    </source>
</evidence>
<dbReference type="PANTHER" id="PTHR35352:SF1">
    <property type="entry name" value="COILED-COIL DOMAIN-CONTAINING PROTEIN 150"/>
    <property type="match status" value="1"/>
</dbReference>
<feature type="coiled-coil region" evidence="1">
    <location>
        <begin position="106"/>
        <end position="133"/>
    </location>
</feature>
<feature type="coiled-coil region" evidence="1">
    <location>
        <begin position="245"/>
        <end position="279"/>
    </location>
</feature>
<accession>A0A8B9GJH6</accession>
<organism evidence="2 3">
    <name type="scientific">Amazona collaria</name>
    <name type="common">yellow-billed parrot</name>
    <dbReference type="NCBI Taxonomy" id="241587"/>
    <lineage>
        <taxon>Eukaryota</taxon>
        <taxon>Metazoa</taxon>
        <taxon>Chordata</taxon>
        <taxon>Craniata</taxon>
        <taxon>Vertebrata</taxon>
        <taxon>Euteleostomi</taxon>
        <taxon>Archelosauria</taxon>
        <taxon>Archosauria</taxon>
        <taxon>Dinosauria</taxon>
        <taxon>Saurischia</taxon>
        <taxon>Theropoda</taxon>
        <taxon>Coelurosauria</taxon>
        <taxon>Aves</taxon>
        <taxon>Neognathae</taxon>
        <taxon>Neoaves</taxon>
        <taxon>Telluraves</taxon>
        <taxon>Australaves</taxon>
        <taxon>Psittaciformes</taxon>
        <taxon>Psittacidae</taxon>
        <taxon>Amazona</taxon>
    </lineage>
</organism>
<dbReference type="Proteomes" id="UP000694522">
    <property type="component" value="Unplaced"/>
</dbReference>
<reference evidence="2" key="2">
    <citation type="submission" date="2025-09" db="UniProtKB">
        <authorList>
            <consortium name="Ensembl"/>
        </authorList>
    </citation>
    <scope>IDENTIFICATION</scope>
</reference>
<keyword evidence="3" id="KW-1185">Reference proteome</keyword>
<dbReference type="PANTHER" id="PTHR35352">
    <property type="entry name" value="COILED-COIL DOMAIN-CONTAINING PROTEIN 150"/>
    <property type="match status" value="1"/>
</dbReference>
<dbReference type="Ensembl" id="ENSACOT00000026014.1">
    <property type="protein sequence ID" value="ENSACOP00000025157.1"/>
    <property type="gene ID" value="ENSACOG00000016855.1"/>
</dbReference>
<evidence type="ECO:0000256" key="1">
    <source>
        <dbReference type="SAM" id="Coils"/>
    </source>
</evidence>
<protein>
    <submittedName>
        <fullName evidence="2">Uncharacterized protein</fullName>
    </submittedName>
</protein>
<dbReference type="AlphaFoldDB" id="A0A8B9GJH6"/>
<sequence length="362" mass="42157">TYFLVSVLMFHLMEYFYLKQQSKVKILREKQDTEYFFLLLFALFFLRNGDVTSLQHQLDTAKDDSNKAIAMLEHALASHNKMKAALDVVQTELAHKDTEISHLRRDNQTERKIQMLERELKHSQAKLVAMGKQHHSQVEPLCKALEKARTDKKKFVLCLEEFLQVSNTLQSKLIQPQCELKSKETENQQLMEQLMEKDKTEGKMCAAHLKSLKKQFQIEQEASRKATCHESAEIKKSCEEESSKLAEVSCANRELQLKVTELEKSLSSYRKKLRSQRAQVRQCLACKANAERIKVCTRFSIKADVLVENSFLLLSRTAVHPLQWTVKYLEKYKEEAENKLKKASIDSEQVRPVSIRIIIHWK</sequence>
<evidence type="ECO:0000313" key="3">
    <source>
        <dbReference type="Proteomes" id="UP000694522"/>
    </source>
</evidence>
<reference evidence="2" key="1">
    <citation type="submission" date="2025-08" db="UniProtKB">
        <authorList>
            <consortium name="Ensembl"/>
        </authorList>
    </citation>
    <scope>IDENTIFICATION</scope>
</reference>
<dbReference type="InterPro" id="IPR038807">
    <property type="entry name" value="CCDC150"/>
</dbReference>
<keyword evidence="1" id="KW-0175">Coiled coil</keyword>
<name>A0A8B9GJH6_9PSIT</name>